<dbReference type="PANTHER" id="PTHR15036:SF85">
    <property type="entry name" value="SP2353, ISOFORM A"/>
    <property type="match status" value="1"/>
</dbReference>
<dbReference type="InterPro" id="IPR000742">
    <property type="entry name" value="EGF"/>
</dbReference>
<dbReference type="GO" id="GO:0005509">
    <property type="term" value="F:calcium ion binding"/>
    <property type="evidence" value="ECO:0007669"/>
    <property type="project" value="InterPro"/>
</dbReference>
<dbReference type="FunFam" id="2.10.25.10:FF:000592">
    <property type="entry name" value="Cadherin-related tumor suppressor"/>
    <property type="match status" value="1"/>
</dbReference>
<evidence type="ECO:0000259" key="4">
    <source>
        <dbReference type="PROSITE" id="PS50025"/>
    </source>
</evidence>
<keyword evidence="1 2" id="KW-1015">Disulfide bond</keyword>
<feature type="region of interest" description="Disordered" evidence="3">
    <location>
        <begin position="331"/>
        <end position="363"/>
    </location>
</feature>
<dbReference type="Proteomes" id="UP000291343">
    <property type="component" value="Unassembled WGS sequence"/>
</dbReference>
<dbReference type="InterPro" id="IPR050372">
    <property type="entry name" value="Neurexin-related_CASP"/>
</dbReference>
<dbReference type="CDD" id="cd00110">
    <property type="entry name" value="LamG"/>
    <property type="match status" value="1"/>
</dbReference>
<dbReference type="Pfam" id="PF00054">
    <property type="entry name" value="Laminin_G_1"/>
    <property type="match status" value="1"/>
</dbReference>
<feature type="disulfide bond" evidence="2">
    <location>
        <begin position="90"/>
        <end position="99"/>
    </location>
</feature>
<dbReference type="SUPFAM" id="SSF49899">
    <property type="entry name" value="Concanavalin A-like lectins/glucanases"/>
    <property type="match status" value="2"/>
</dbReference>
<dbReference type="PROSITE" id="PS50026">
    <property type="entry name" value="EGF_3"/>
    <property type="match status" value="3"/>
</dbReference>
<dbReference type="SMART" id="SM00282">
    <property type="entry name" value="LamG"/>
    <property type="match status" value="1"/>
</dbReference>
<proteinExistence type="predicted"/>
<dbReference type="PROSITE" id="PS01186">
    <property type="entry name" value="EGF_2"/>
    <property type="match status" value="1"/>
</dbReference>
<dbReference type="FunFam" id="2.10.25.10:FF:000594">
    <property type="entry name" value="cadherin-related tumor suppressor"/>
    <property type="match status" value="1"/>
</dbReference>
<dbReference type="GO" id="GO:0009653">
    <property type="term" value="P:anatomical structure morphogenesis"/>
    <property type="evidence" value="ECO:0007669"/>
    <property type="project" value="UniProtKB-ARBA"/>
</dbReference>
<dbReference type="Gene3D" id="2.10.25.10">
    <property type="entry name" value="Laminin"/>
    <property type="match status" value="3"/>
</dbReference>
<feature type="disulfide bond" evidence="2">
    <location>
        <begin position="49"/>
        <end position="58"/>
    </location>
</feature>
<feature type="disulfide bond" evidence="2">
    <location>
        <begin position="128"/>
        <end position="137"/>
    </location>
</feature>
<dbReference type="GO" id="GO:0030154">
    <property type="term" value="P:cell differentiation"/>
    <property type="evidence" value="ECO:0007669"/>
    <property type="project" value="UniProtKB-ARBA"/>
</dbReference>
<evidence type="ECO:0000313" key="6">
    <source>
        <dbReference type="EMBL" id="RZF32445.1"/>
    </source>
</evidence>
<feature type="domain" description="Laminin G" evidence="4">
    <location>
        <begin position="139"/>
        <end position="343"/>
    </location>
</feature>
<sequence>MVDRVVKVSMCIDGFTGKKCERRQDPCSPNPCRAGGSCRRQGYDFQCICPPAREGRLCESEKGDACDGNPCRNGGSCRESPDGSSFFCLCRPGYRGNHCETIADSCRPNPCLNGGLCVSLKPGYRCSCTDSRHGRHCEKSTFGFKELSYMTFPPLDASTNDISMIFATTKPDALLVYNFGAQTGGRSDFVAIELVNGKAVFSYGGARTAITSVTVGGNTEDQSLANGEWHKITATRNGRVISLSVALCTENGDVCQECRPGDKQCYADDMGPAGTLNFNNQPMFVGGLMSADPILERPGQVSSDDLVGCVHSLAVNGRPLNLTNPLRSRGIDPTCGRTSRSPCAASPSTFSTENSDSTSVSSQSSVCGSSGVCYNRWKSVSCMCENSNLISPNCYEALEPVTLTDGGFIEFKISETHRRMQLLDTLYGGSTLWRLRNEVIKVKRFATTGSSLANLAGNQPPKKISLMFRTLRTSGLIFFAATNKDYTSLEVNTSVIYYC</sequence>
<dbReference type="PROSITE" id="PS50025">
    <property type="entry name" value="LAM_G_DOMAIN"/>
    <property type="match status" value="1"/>
</dbReference>
<dbReference type="FunFam" id="2.60.120.200:FF:000207">
    <property type="entry name" value="Cadherin-related tumor suppressor"/>
    <property type="match status" value="1"/>
</dbReference>
<dbReference type="PROSITE" id="PS00022">
    <property type="entry name" value="EGF_1"/>
    <property type="match status" value="3"/>
</dbReference>
<feature type="domain" description="EGF-like" evidence="5">
    <location>
        <begin position="23"/>
        <end position="59"/>
    </location>
</feature>
<dbReference type="GO" id="GO:0016020">
    <property type="term" value="C:membrane"/>
    <property type="evidence" value="ECO:0007669"/>
    <property type="project" value="UniProtKB-SubCell"/>
</dbReference>
<dbReference type="CDD" id="cd00054">
    <property type="entry name" value="EGF_CA"/>
    <property type="match status" value="3"/>
</dbReference>
<keyword evidence="2" id="KW-0245">EGF-like domain</keyword>
<evidence type="ECO:0000256" key="2">
    <source>
        <dbReference type="PROSITE-ProRule" id="PRU00076"/>
    </source>
</evidence>
<protein>
    <recommendedName>
        <fullName evidence="8">Laminin G domain-containing protein</fullName>
    </recommendedName>
</protein>
<dbReference type="SUPFAM" id="SSF57196">
    <property type="entry name" value="EGF/Laminin"/>
    <property type="match status" value="2"/>
</dbReference>
<keyword evidence="7" id="KW-1185">Reference proteome</keyword>
<comment type="caution">
    <text evidence="6">The sequence shown here is derived from an EMBL/GenBank/DDBJ whole genome shotgun (WGS) entry which is preliminary data.</text>
</comment>
<dbReference type="InterPro" id="IPR013320">
    <property type="entry name" value="ConA-like_dom_sf"/>
</dbReference>
<dbReference type="SMR" id="A0A482WFY0"/>
<dbReference type="Gene3D" id="2.60.120.200">
    <property type="match status" value="1"/>
</dbReference>
<evidence type="ECO:0008006" key="8">
    <source>
        <dbReference type="Google" id="ProtNLM"/>
    </source>
</evidence>
<feature type="domain" description="EGF-like" evidence="5">
    <location>
        <begin position="102"/>
        <end position="138"/>
    </location>
</feature>
<feature type="disulfide bond" evidence="2">
    <location>
        <begin position="71"/>
        <end position="88"/>
    </location>
</feature>
<dbReference type="Pfam" id="PF00008">
    <property type="entry name" value="EGF"/>
    <property type="match status" value="2"/>
</dbReference>
<feature type="domain" description="EGF-like" evidence="5">
    <location>
        <begin position="62"/>
        <end position="100"/>
    </location>
</feature>
<evidence type="ECO:0000256" key="3">
    <source>
        <dbReference type="SAM" id="MobiDB-lite"/>
    </source>
</evidence>
<dbReference type="GO" id="GO:0048513">
    <property type="term" value="P:animal organ development"/>
    <property type="evidence" value="ECO:0007669"/>
    <property type="project" value="UniProtKB-ARBA"/>
</dbReference>
<accession>A0A482WFY0</accession>
<gene>
    <name evidence="6" type="ORF">LSTR_LSTR014859</name>
</gene>
<dbReference type="AlphaFoldDB" id="A0A482WFY0"/>
<evidence type="ECO:0000256" key="1">
    <source>
        <dbReference type="ARBA" id="ARBA00023157"/>
    </source>
</evidence>
<name>A0A482WFY0_LAOST</name>
<evidence type="ECO:0000259" key="5">
    <source>
        <dbReference type="PROSITE" id="PS50026"/>
    </source>
</evidence>
<dbReference type="SMART" id="SM00179">
    <property type="entry name" value="EGF_CA"/>
    <property type="match status" value="3"/>
</dbReference>
<organism evidence="6 7">
    <name type="scientific">Laodelphax striatellus</name>
    <name type="common">Small brown planthopper</name>
    <name type="synonym">Delphax striatella</name>
    <dbReference type="NCBI Taxonomy" id="195883"/>
    <lineage>
        <taxon>Eukaryota</taxon>
        <taxon>Metazoa</taxon>
        <taxon>Ecdysozoa</taxon>
        <taxon>Arthropoda</taxon>
        <taxon>Hexapoda</taxon>
        <taxon>Insecta</taxon>
        <taxon>Pterygota</taxon>
        <taxon>Neoptera</taxon>
        <taxon>Paraneoptera</taxon>
        <taxon>Hemiptera</taxon>
        <taxon>Auchenorrhyncha</taxon>
        <taxon>Fulgoroidea</taxon>
        <taxon>Delphacidae</taxon>
        <taxon>Criomorphinae</taxon>
        <taxon>Laodelphax</taxon>
    </lineage>
</organism>
<comment type="caution">
    <text evidence="2">Lacks conserved residue(s) required for the propagation of feature annotation.</text>
</comment>
<reference evidence="6 7" key="1">
    <citation type="journal article" date="2017" name="Gigascience">
        <title>Genome sequence of the small brown planthopper, Laodelphax striatellus.</title>
        <authorList>
            <person name="Zhu J."/>
            <person name="Jiang F."/>
            <person name="Wang X."/>
            <person name="Yang P."/>
            <person name="Bao Y."/>
            <person name="Zhao W."/>
            <person name="Wang W."/>
            <person name="Lu H."/>
            <person name="Wang Q."/>
            <person name="Cui N."/>
            <person name="Li J."/>
            <person name="Chen X."/>
            <person name="Luo L."/>
            <person name="Yu J."/>
            <person name="Kang L."/>
            <person name="Cui F."/>
        </authorList>
    </citation>
    <scope>NUCLEOTIDE SEQUENCE [LARGE SCALE GENOMIC DNA]</scope>
    <source>
        <strain evidence="6">Lst14</strain>
    </source>
</reference>
<dbReference type="OrthoDB" id="6252479at2759"/>
<dbReference type="InParanoid" id="A0A482WFY0"/>
<feature type="compositionally biased region" description="Low complexity" evidence="3">
    <location>
        <begin position="351"/>
        <end position="363"/>
    </location>
</feature>
<feature type="compositionally biased region" description="Polar residues" evidence="3">
    <location>
        <begin position="336"/>
        <end position="350"/>
    </location>
</feature>
<dbReference type="InterPro" id="IPR001881">
    <property type="entry name" value="EGF-like_Ca-bd_dom"/>
</dbReference>
<dbReference type="EMBL" id="QKKF02037233">
    <property type="protein sequence ID" value="RZF32445.1"/>
    <property type="molecule type" value="Genomic_DNA"/>
</dbReference>
<dbReference type="STRING" id="195883.A0A482WFY0"/>
<dbReference type="SMART" id="SM00181">
    <property type="entry name" value="EGF"/>
    <property type="match status" value="3"/>
</dbReference>
<dbReference type="InterPro" id="IPR001791">
    <property type="entry name" value="Laminin_G"/>
</dbReference>
<evidence type="ECO:0000313" key="7">
    <source>
        <dbReference type="Proteomes" id="UP000291343"/>
    </source>
</evidence>
<dbReference type="PANTHER" id="PTHR15036">
    <property type="entry name" value="PIKACHURIN-LIKE PROTEIN"/>
    <property type="match status" value="1"/>
</dbReference>